<feature type="region of interest" description="Disordered" evidence="1">
    <location>
        <begin position="267"/>
        <end position="288"/>
    </location>
</feature>
<evidence type="ECO:0000313" key="2">
    <source>
        <dbReference type="EMBL" id="ORZ27304.1"/>
    </source>
</evidence>
<dbReference type="InParanoid" id="A0A1Y2GZT9"/>
<dbReference type="AlphaFoldDB" id="A0A1Y2GZT9"/>
<dbReference type="GeneID" id="33568161"/>
<reference evidence="2 3" key="1">
    <citation type="submission" date="2016-07" db="EMBL/GenBank/DDBJ databases">
        <title>Pervasive Adenine N6-methylation of Active Genes in Fungi.</title>
        <authorList>
            <consortium name="DOE Joint Genome Institute"/>
            <person name="Mondo S.J."/>
            <person name="Dannebaum R.O."/>
            <person name="Kuo R.C."/>
            <person name="Labutti K."/>
            <person name="Haridas S."/>
            <person name="Kuo A."/>
            <person name="Salamov A."/>
            <person name="Ahrendt S.R."/>
            <person name="Lipzen A."/>
            <person name="Sullivan W."/>
            <person name="Andreopoulos W.B."/>
            <person name="Clum A."/>
            <person name="Lindquist E."/>
            <person name="Daum C."/>
            <person name="Ramamoorthy G.K."/>
            <person name="Gryganskyi A."/>
            <person name="Culley D."/>
            <person name="Magnuson J.K."/>
            <person name="James T.Y."/>
            <person name="O'Malley M.A."/>
            <person name="Stajich J.E."/>
            <person name="Spatafora J.W."/>
            <person name="Visel A."/>
            <person name="Grigoriev I.V."/>
        </authorList>
    </citation>
    <scope>NUCLEOTIDE SEQUENCE [LARGE SCALE GENOMIC DNA]</scope>
    <source>
        <strain evidence="2 3">NRRL 3116</strain>
    </source>
</reference>
<evidence type="ECO:0000256" key="1">
    <source>
        <dbReference type="SAM" id="MobiDB-lite"/>
    </source>
</evidence>
<accession>A0A1Y2GZT9</accession>
<feature type="compositionally biased region" description="Low complexity" evidence="1">
    <location>
        <begin position="67"/>
        <end position="105"/>
    </location>
</feature>
<name>A0A1Y2GZT9_9FUNG</name>
<dbReference type="EMBL" id="MCFF01000004">
    <property type="protein sequence ID" value="ORZ27304.1"/>
    <property type="molecule type" value="Genomic_DNA"/>
</dbReference>
<feature type="region of interest" description="Disordered" evidence="1">
    <location>
        <begin position="1"/>
        <end position="25"/>
    </location>
</feature>
<protein>
    <submittedName>
        <fullName evidence="2">Uncharacterized protein</fullName>
    </submittedName>
</protein>
<feature type="compositionally biased region" description="Polar residues" evidence="1">
    <location>
        <begin position="106"/>
        <end position="126"/>
    </location>
</feature>
<organism evidence="2 3">
    <name type="scientific">Lobosporangium transversale</name>
    <dbReference type="NCBI Taxonomy" id="64571"/>
    <lineage>
        <taxon>Eukaryota</taxon>
        <taxon>Fungi</taxon>
        <taxon>Fungi incertae sedis</taxon>
        <taxon>Mucoromycota</taxon>
        <taxon>Mortierellomycotina</taxon>
        <taxon>Mortierellomycetes</taxon>
        <taxon>Mortierellales</taxon>
        <taxon>Mortierellaceae</taxon>
        <taxon>Lobosporangium</taxon>
    </lineage>
</organism>
<feature type="compositionally biased region" description="Basic and acidic residues" evidence="1">
    <location>
        <begin position="188"/>
        <end position="197"/>
    </location>
</feature>
<keyword evidence="3" id="KW-1185">Reference proteome</keyword>
<dbReference type="OrthoDB" id="2419011at2759"/>
<feature type="compositionally biased region" description="Polar residues" evidence="1">
    <location>
        <begin position="1"/>
        <end position="19"/>
    </location>
</feature>
<proteinExistence type="predicted"/>
<feature type="region of interest" description="Disordered" evidence="1">
    <location>
        <begin position="57"/>
        <end position="197"/>
    </location>
</feature>
<comment type="caution">
    <text evidence="2">The sequence shown here is derived from an EMBL/GenBank/DDBJ whole genome shotgun (WGS) entry which is preliminary data.</text>
</comment>
<feature type="compositionally biased region" description="Polar residues" evidence="1">
    <location>
        <begin position="164"/>
        <end position="187"/>
    </location>
</feature>
<dbReference type="Proteomes" id="UP000193648">
    <property type="component" value="Unassembled WGS sequence"/>
</dbReference>
<gene>
    <name evidence="2" type="ORF">BCR41DRAFT_367665</name>
</gene>
<dbReference type="RefSeq" id="XP_021885031.1">
    <property type="nucleotide sequence ID" value="XM_022026318.1"/>
</dbReference>
<evidence type="ECO:0000313" key="3">
    <source>
        <dbReference type="Proteomes" id="UP000193648"/>
    </source>
</evidence>
<sequence length="360" mass="39151">MVIPELSSQRGSRPTNSENGARENPYLAFVAAIDPDGTMDDGRAYVGGARHYVDKAVTRSANNISNQQSPPTQAQSQVQVQVQTQAQSQVQAPAQTQSQTQSKQQLGSSRQPAQHSFKQPPQQPKYSTAERVRGSGQSRWSGKPLATANSIPEGFFATAKPVTPASSSNASPQQVKQDLSPQHSDSGQFRDHRPETKVPEVQHEFRPRISDVQRAMGSVTVNEGNVTKVSQHPEQARSNWNTLATSSETAGWGLLSSRTMPSRAGRFGDISDDEGSVSTSRGSHSVVPASNDGDPLYLQYPIGDGCYVTVTIHVDRSAQAARRRIPIEMPRLQSGYKVQTMEQLANIFKEAVEDEKSNAL</sequence>